<reference evidence="9" key="1">
    <citation type="journal article" date="2021" name="Curr. Microbiol.">
        <title>Complete genome of nocamycin-producing strain Saccharothrix syringae NRRL B-16468 reveals the biosynthetic potential for secondary metabolites.</title>
        <authorList>
            <person name="Mo X."/>
            <person name="Yang S."/>
        </authorList>
    </citation>
    <scope>NUCLEOTIDE SEQUENCE [LARGE SCALE GENOMIC DNA]</scope>
    <source>
        <strain evidence="9">ATCC 51364 / DSM 43886 / JCM 6844 / KCTC 9398 / NBRC 14523 / NRRL B-16468 / INA 2240</strain>
    </source>
</reference>
<dbReference type="InterPro" id="IPR050596">
    <property type="entry name" value="AspAT/PAT-like"/>
</dbReference>
<evidence type="ECO:0000256" key="2">
    <source>
        <dbReference type="ARBA" id="ARBA00007441"/>
    </source>
</evidence>
<dbReference type="InterPro" id="IPR015424">
    <property type="entry name" value="PyrdxlP-dep_Trfase"/>
</dbReference>
<evidence type="ECO:0000313" key="8">
    <source>
        <dbReference type="EMBL" id="QFZ20399.1"/>
    </source>
</evidence>
<organism evidence="8 9">
    <name type="scientific">Saccharothrix syringae</name>
    <name type="common">Nocardiopsis syringae</name>
    <dbReference type="NCBI Taxonomy" id="103733"/>
    <lineage>
        <taxon>Bacteria</taxon>
        <taxon>Bacillati</taxon>
        <taxon>Actinomycetota</taxon>
        <taxon>Actinomycetes</taxon>
        <taxon>Pseudonocardiales</taxon>
        <taxon>Pseudonocardiaceae</taxon>
        <taxon>Saccharothrix</taxon>
    </lineage>
</organism>
<evidence type="ECO:0000256" key="5">
    <source>
        <dbReference type="ARBA" id="ARBA00022898"/>
    </source>
</evidence>
<evidence type="ECO:0000256" key="3">
    <source>
        <dbReference type="ARBA" id="ARBA00022576"/>
    </source>
</evidence>
<dbReference type="PROSITE" id="PS00105">
    <property type="entry name" value="AA_TRANSFER_CLASS_1"/>
    <property type="match status" value="1"/>
</dbReference>
<keyword evidence="5" id="KW-0663">Pyridoxal phosphate</keyword>
<dbReference type="AlphaFoldDB" id="A0A5Q0H2N1"/>
<proteinExistence type="inferred from homology"/>
<gene>
    <name evidence="8" type="ORF">EKG83_25930</name>
</gene>
<evidence type="ECO:0000256" key="6">
    <source>
        <dbReference type="RuleBase" id="RU000481"/>
    </source>
</evidence>
<comment type="cofactor">
    <cofactor evidence="1 6">
        <name>pyridoxal 5'-phosphate</name>
        <dbReference type="ChEBI" id="CHEBI:597326"/>
    </cofactor>
</comment>
<evidence type="ECO:0000313" key="9">
    <source>
        <dbReference type="Proteomes" id="UP000325787"/>
    </source>
</evidence>
<name>A0A5Q0H2N1_SACSY</name>
<dbReference type="InterPro" id="IPR004839">
    <property type="entry name" value="Aminotransferase_I/II_large"/>
</dbReference>
<dbReference type="PANTHER" id="PTHR46383:SF2">
    <property type="entry name" value="AMINOTRANSFERASE"/>
    <property type="match status" value="1"/>
</dbReference>
<dbReference type="Pfam" id="PF00155">
    <property type="entry name" value="Aminotran_1_2"/>
    <property type="match status" value="1"/>
</dbReference>
<dbReference type="RefSeq" id="WP_051766503.1">
    <property type="nucleotide sequence ID" value="NZ_CP034550.1"/>
</dbReference>
<dbReference type="KEGG" id="ssyi:EKG83_25930"/>
<accession>A0A5Q0H2N1</accession>
<dbReference type="OrthoDB" id="9763453at2"/>
<dbReference type="CDD" id="cd00609">
    <property type="entry name" value="AAT_like"/>
    <property type="match status" value="1"/>
</dbReference>
<sequence length="421" mass="44336">MTVFSGGVGSVDLLPVAATIPSSWLHEVFRAADARERATGHPITRLHVGEPYFGPPEGVAAALAHAVLRGHAGYGPVEGLVALREALVAKLATANGIDSAVSRVFATPGSCQGLLALLLALAEPGAELLLPEMHWPVHLQQALLAGYRPVFYPLGPDHRPDPAVVLAAGTPRTRVLVLNSPANPTGAVLGADDLRILVNGARSRGWQVVSDEAYEDYVYTGEHISPAALERDVPVEERVVHSVFSFSKSLAMTGYRLGYVATATERAARVLGVVQEANIIGPATPVQHAGVAAVALRAEAAAGNRDRVRRNRDTALPALVDAGLLPALPDGGWYAVLDVTCTGLDAEVFTDRLLRHRDIAVVPGTGFALRPDLDAVGAVRSIAPAPWSRHLVRIAMCVAPEALAAGVHGLLEFVDECGRTR</sequence>
<keyword evidence="4 6" id="KW-0808">Transferase</keyword>
<protein>
    <recommendedName>
        <fullName evidence="6">Aminotransferase</fullName>
        <ecNumber evidence="6">2.6.1.-</ecNumber>
    </recommendedName>
</protein>
<evidence type="ECO:0000256" key="1">
    <source>
        <dbReference type="ARBA" id="ARBA00001933"/>
    </source>
</evidence>
<dbReference type="GO" id="GO:0006520">
    <property type="term" value="P:amino acid metabolic process"/>
    <property type="evidence" value="ECO:0007669"/>
    <property type="project" value="InterPro"/>
</dbReference>
<dbReference type="PANTHER" id="PTHR46383">
    <property type="entry name" value="ASPARTATE AMINOTRANSFERASE"/>
    <property type="match status" value="1"/>
</dbReference>
<dbReference type="Proteomes" id="UP000325787">
    <property type="component" value="Chromosome"/>
</dbReference>
<dbReference type="GO" id="GO:0030170">
    <property type="term" value="F:pyridoxal phosphate binding"/>
    <property type="evidence" value="ECO:0007669"/>
    <property type="project" value="InterPro"/>
</dbReference>
<evidence type="ECO:0000259" key="7">
    <source>
        <dbReference type="Pfam" id="PF00155"/>
    </source>
</evidence>
<comment type="similarity">
    <text evidence="2 6">Belongs to the class-I pyridoxal-phosphate-dependent aminotransferase family.</text>
</comment>
<feature type="domain" description="Aminotransferase class I/classII large" evidence="7">
    <location>
        <begin position="43"/>
        <end position="369"/>
    </location>
</feature>
<dbReference type="SUPFAM" id="SSF53383">
    <property type="entry name" value="PLP-dependent transferases"/>
    <property type="match status" value="1"/>
</dbReference>
<dbReference type="Gene3D" id="3.40.640.10">
    <property type="entry name" value="Type I PLP-dependent aspartate aminotransferase-like (Major domain)"/>
    <property type="match status" value="1"/>
</dbReference>
<dbReference type="EC" id="2.6.1.-" evidence="6"/>
<dbReference type="InterPro" id="IPR015421">
    <property type="entry name" value="PyrdxlP-dep_Trfase_major"/>
</dbReference>
<keyword evidence="9" id="KW-1185">Reference proteome</keyword>
<keyword evidence="3 6" id="KW-0032">Aminotransferase</keyword>
<dbReference type="EMBL" id="CP034550">
    <property type="protein sequence ID" value="QFZ20399.1"/>
    <property type="molecule type" value="Genomic_DNA"/>
</dbReference>
<evidence type="ECO:0000256" key="4">
    <source>
        <dbReference type="ARBA" id="ARBA00022679"/>
    </source>
</evidence>
<dbReference type="GO" id="GO:0008483">
    <property type="term" value="F:transaminase activity"/>
    <property type="evidence" value="ECO:0007669"/>
    <property type="project" value="UniProtKB-KW"/>
</dbReference>
<dbReference type="InterPro" id="IPR004838">
    <property type="entry name" value="NHTrfase_class1_PyrdxlP-BS"/>
</dbReference>